<dbReference type="InterPro" id="IPR036271">
    <property type="entry name" value="Tet_transcr_reg_TetR-rel_C_sf"/>
</dbReference>
<reference evidence="6 7" key="1">
    <citation type="submission" date="2016-04" db="EMBL/GenBank/DDBJ databases">
        <title>Complete genome sequence and analysis of deep-sea sediment isolate, Amycolatopsis sp. WP1.</title>
        <authorList>
            <person name="Wang H."/>
            <person name="Chen S."/>
            <person name="Wu Q."/>
        </authorList>
    </citation>
    <scope>NUCLEOTIDE SEQUENCE [LARGE SCALE GENOMIC DNA]</scope>
    <source>
        <strain evidence="6 7">WP1</strain>
    </source>
</reference>
<evidence type="ECO:0000256" key="3">
    <source>
        <dbReference type="ARBA" id="ARBA00023163"/>
    </source>
</evidence>
<sequence>MTPRIGRKTGRPPSLTRDDVARAAIEEGVATLSMPSVARRLGVGHSTLYHYVHDRDDLVLAALDLALREVDWPPAELGWRELLTACADTLWQFLRQHPGTAEALQRAPRQPSALTELATAYLARLQAEGLTAHDATTALDVITDLATSTEITIRAAWQALGTPRGQRTLDESASRLAELTADHGRAWLDAKLTLMLDALAVRLGEPGQEPAAPAPKHLVTPDRAEIVAAGRALARQRGLDAATIPAVADALGSTTTALRREIGDRDGLVVAMLDAVAADIDVPPPATDPKTELVALALAIHDALRADPWAVPALAVDGLASPLILPVLDRVFAAFQAAGVPTGEVAGASRVVWEQVYGAALGADRGNEFSRRMVRSAEAPAVAEVAHTPIAGLDRARLGITVVVEGLLDRLT</sequence>
<dbReference type="InterPro" id="IPR001647">
    <property type="entry name" value="HTH_TetR"/>
</dbReference>
<dbReference type="Gene3D" id="1.10.357.10">
    <property type="entry name" value="Tetracycline Repressor, domain 2"/>
    <property type="match status" value="2"/>
</dbReference>
<dbReference type="SUPFAM" id="SSF48498">
    <property type="entry name" value="Tetracyclin repressor-like, C-terminal domain"/>
    <property type="match status" value="2"/>
</dbReference>
<accession>A0A344L313</accession>
<dbReference type="InterPro" id="IPR009057">
    <property type="entry name" value="Homeodomain-like_sf"/>
</dbReference>
<dbReference type="Proteomes" id="UP000250434">
    <property type="component" value="Chromosome"/>
</dbReference>
<feature type="DNA-binding region" description="H-T-H motif" evidence="4">
    <location>
        <begin position="33"/>
        <end position="52"/>
    </location>
</feature>
<dbReference type="GO" id="GO:0003700">
    <property type="term" value="F:DNA-binding transcription factor activity"/>
    <property type="evidence" value="ECO:0007669"/>
    <property type="project" value="TreeGrafter"/>
</dbReference>
<gene>
    <name evidence="6" type="ORF">A4R43_07775</name>
</gene>
<dbReference type="RefSeq" id="WP_113691709.1">
    <property type="nucleotide sequence ID" value="NZ_CP015163.1"/>
</dbReference>
<dbReference type="AlphaFoldDB" id="A0A344L313"/>
<feature type="DNA-binding region" description="H-T-H motif" evidence="4">
    <location>
        <begin position="243"/>
        <end position="262"/>
    </location>
</feature>
<keyword evidence="2 4" id="KW-0238">DNA-binding</keyword>
<dbReference type="PANTHER" id="PTHR30055:SF151">
    <property type="entry name" value="TRANSCRIPTIONAL REGULATORY PROTEIN"/>
    <property type="match status" value="1"/>
</dbReference>
<proteinExistence type="predicted"/>
<dbReference type="PANTHER" id="PTHR30055">
    <property type="entry name" value="HTH-TYPE TRANSCRIPTIONAL REGULATOR RUTR"/>
    <property type="match status" value="1"/>
</dbReference>
<evidence type="ECO:0000259" key="5">
    <source>
        <dbReference type="PROSITE" id="PS50977"/>
    </source>
</evidence>
<evidence type="ECO:0000313" key="7">
    <source>
        <dbReference type="Proteomes" id="UP000250434"/>
    </source>
</evidence>
<dbReference type="InterPro" id="IPR050109">
    <property type="entry name" value="HTH-type_TetR-like_transc_reg"/>
</dbReference>
<organism evidence="6 7">
    <name type="scientific">Amycolatopsis albispora</name>
    <dbReference type="NCBI Taxonomy" id="1804986"/>
    <lineage>
        <taxon>Bacteria</taxon>
        <taxon>Bacillati</taxon>
        <taxon>Actinomycetota</taxon>
        <taxon>Actinomycetes</taxon>
        <taxon>Pseudonocardiales</taxon>
        <taxon>Pseudonocardiaceae</taxon>
        <taxon>Amycolatopsis</taxon>
    </lineage>
</organism>
<feature type="domain" description="HTH tetR-type" evidence="5">
    <location>
        <begin position="220"/>
        <end position="280"/>
    </location>
</feature>
<evidence type="ECO:0000256" key="4">
    <source>
        <dbReference type="PROSITE-ProRule" id="PRU00335"/>
    </source>
</evidence>
<feature type="domain" description="HTH tetR-type" evidence="5">
    <location>
        <begin position="10"/>
        <end position="70"/>
    </location>
</feature>
<keyword evidence="1" id="KW-0805">Transcription regulation</keyword>
<dbReference type="SUPFAM" id="SSF46689">
    <property type="entry name" value="Homeodomain-like"/>
    <property type="match status" value="2"/>
</dbReference>
<dbReference type="GO" id="GO:0000976">
    <property type="term" value="F:transcription cis-regulatory region binding"/>
    <property type="evidence" value="ECO:0007669"/>
    <property type="project" value="TreeGrafter"/>
</dbReference>
<evidence type="ECO:0000256" key="2">
    <source>
        <dbReference type="ARBA" id="ARBA00023125"/>
    </source>
</evidence>
<dbReference type="KEGG" id="aab:A4R43_07775"/>
<evidence type="ECO:0000313" key="6">
    <source>
        <dbReference type="EMBL" id="AXB42437.1"/>
    </source>
</evidence>
<evidence type="ECO:0000256" key="1">
    <source>
        <dbReference type="ARBA" id="ARBA00023015"/>
    </source>
</evidence>
<dbReference type="PROSITE" id="PS50977">
    <property type="entry name" value="HTH_TETR_2"/>
    <property type="match status" value="2"/>
</dbReference>
<protein>
    <recommendedName>
        <fullName evidence="5">HTH tetR-type domain-containing protein</fullName>
    </recommendedName>
</protein>
<name>A0A344L313_9PSEU</name>
<keyword evidence="3" id="KW-0804">Transcription</keyword>
<dbReference type="EMBL" id="CP015163">
    <property type="protein sequence ID" value="AXB42437.1"/>
    <property type="molecule type" value="Genomic_DNA"/>
</dbReference>
<dbReference type="OrthoDB" id="329481at2"/>
<keyword evidence="7" id="KW-1185">Reference proteome</keyword>
<dbReference type="Pfam" id="PF00440">
    <property type="entry name" value="TetR_N"/>
    <property type="match status" value="1"/>
</dbReference>